<dbReference type="InterPro" id="IPR006530">
    <property type="entry name" value="YD"/>
</dbReference>
<dbReference type="InterPro" id="IPR050708">
    <property type="entry name" value="T6SS_VgrG/RHS"/>
</dbReference>
<evidence type="ECO:0000313" key="4">
    <source>
        <dbReference type="EMBL" id="GJD96363.1"/>
    </source>
</evidence>
<evidence type="ECO:0000313" key="5">
    <source>
        <dbReference type="Proteomes" id="UP001055125"/>
    </source>
</evidence>
<dbReference type="PANTHER" id="PTHR32305">
    <property type="match status" value="1"/>
</dbReference>
<proteinExistence type="predicted"/>
<protein>
    <submittedName>
        <fullName evidence="4">Deoxyribonuclease RhsC</fullName>
    </submittedName>
</protein>
<feature type="compositionally biased region" description="Basic and acidic residues" evidence="2">
    <location>
        <begin position="1"/>
        <end position="19"/>
    </location>
</feature>
<dbReference type="InterPro" id="IPR056823">
    <property type="entry name" value="TEN-like_YD-shell"/>
</dbReference>
<evidence type="ECO:0000259" key="3">
    <source>
        <dbReference type="Pfam" id="PF25023"/>
    </source>
</evidence>
<gene>
    <name evidence="4" type="primary">rhsC</name>
    <name evidence="4" type="ORF">OCOJLMKI_3584</name>
</gene>
<name>A0ABQ4S3H0_9HYPH</name>
<dbReference type="Gene3D" id="2.180.10.10">
    <property type="entry name" value="RHS repeat-associated core"/>
    <property type="match status" value="1"/>
</dbReference>
<comment type="caution">
    <text evidence="4">The sequence shown here is derived from an EMBL/GenBank/DDBJ whole genome shotgun (WGS) entry which is preliminary data.</text>
</comment>
<evidence type="ECO:0000256" key="1">
    <source>
        <dbReference type="ARBA" id="ARBA00022737"/>
    </source>
</evidence>
<keyword evidence="1" id="KW-0677">Repeat</keyword>
<evidence type="ECO:0000256" key="2">
    <source>
        <dbReference type="SAM" id="MobiDB-lite"/>
    </source>
</evidence>
<dbReference type="PANTHER" id="PTHR32305:SF15">
    <property type="entry name" value="PROTEIN RHSA-RELATED"/>
    <property type="match status" value="1"/>
</dbReference>
<dbReference type="NCBIfam" id="TIGR01643">
    <property type="entry name" value="YD_repeat_2x"/>
    <property type="match status" value="2"/>
</dbReference>
<feature type="domain" description="Teneurin-like YD-shell" evidence="3">
    <location>
        <begin position="45"/>
        <end position="164"/>
    </location>
</feature>
<keyword evidence="5" id="KW-1185">Reference proteome</keyword>
<dbReference type="Proteomes" id="UP001055125">
    <property type="component" value="Unassembled WGS sequence"/>
</dbReference>
<organism evidence="4 5">
    <name type="scientific">Methylobacterium iners</name>
    <dbReference type="NCBI Taxonomy" id="418707"/>
    <lineage>
        <taxon>Bacteria</taxon>
        <taxon>Pseudomonadati</taxon>
        <taxon>Pseudomonadota</taxon>
        <taxon>Alphaproteobacteria</taxon>
        <taxon>Hyphomicrobiales</taxon>
        <taxon>Methylobacteriaceae</taxon>
        <taxon>Methylobacterium</taxon>
    </lineage>
</organism>
<feature type="region of interest" description="Disordered" evidence="2">
    <location>
        <begin position="249"/>
        <end position="271"/>
    </location>
</feature>
<dbReference type="EMBL" id="BPQP01000059">
    <property type="protein sequence ID" value="GJD96363.1"/>
    <property type="molecule type" value="Genomic_DNA"/>
</dbReference>
<sequence length="271" mass="29615">MVQRSEDRGATLRAADGEGRTTTYRRGPRGLLSEIEDLQGGRVRLAYDDQERLAQVVNQTGRTWSFVRDAVGHVVEETDFDGLTTAYAYDEAGRLGETRHADGTRAAYAYDRSGLLVREAVHDPGRAAACVTTFGYDASGLLVRAENDDALVLFERDEMGRVVAEIVKGRRIESTFDCCGRRVERRIGGQVTEYAYDPVGALVRLTLAGHAPLNFTRNALWRETRRRNGGGFQLDQGWDAVGQLLHQNVASAAPPGPGGGAAGLGVERRYS</sequence>
<dbReference type="RefSeq" id="WP_238245468.1">
    <property type="nucleotide sequence ID" value="NZ_BPQP01000059.1"/>
</dbReference>
<feature type="region of interest" description="Disordered" evidence="2">
    <location>
        <begin position="1"/>
        <end position="28"/>
    </location>
</feature>
<dbReference type="Pfam" id="PF25023">
    <property type="entry name" value="TEN_YD-shell"/>
    <property type="match status" value="1"/>
</dbReference>
<reference evidence="4" key="1">
    <citation type="journal article" date="2021" name="Front. Microbiol.">
        <title>Comprehensive Comparative Genomics and Phenotyping of Methylobacterium Species.</title>
        <authorList>
            <person name="Alessa O."/>
            <person name="Ogura Y."/>
            <person name="Fujitani Y."/>
            <person name="Takami H."/>
            <person name="Hayashi T."/>
            <person name="Sahin N."/>
            <person name="Tani A."/>
        </authorList>
    </citation>
    <scope>NUCLEOTIDE SEQUENCE</scope>
    <source>
        <strain evidence="4">DSM 19015</strain>
    </source>
</reference>
<accession>A0ABQ4S3H0</accession>
<reference evidence="4" key="2">
    <citation type="submission" date="2021-08" db="EMBL/GenBank/DDBJ databases">
        <authorList>
            <person name="Tani A."/>
            <person name="Ola A."/>
            <person name="Ogura Y."/>
            <person name="Katsura K."/>
            <person name="Hayashi T."/>
        </authorList>
    </citation>
    <scope>NUCLEOTIDE SEQUENCE</scope>
    <source>
        <strain evidence="4">DSM 19015</strain>
    </source>
</reference>